<comment type="caution">
    <text evidence="2">The sequence shown here is derived from an EMBL/GenBank/DDBJ whole genome shotgun (WGS) entry which is preliminary data.</text>
</comment>
<accession>A0ABP7YIX3</accession>
<organism evidence="2 3">
    <name type="scientific">Flavobacterium chungbukense</name>
    <dbReference type="NCBI Taxonomy" id="877464"/>
    <lineage>
        <taxon>Bacteria</taxon>
        <taxon>Pseudomonadati</taxon>
        <taxon>Bacteroidota</taxon>
        <taxon>Flavobacteriia</taxon>
        <taxon>Flavobacteriales</taxon>
        <taxon>Flavobacteriaceae</taxon>
        <taxon>Flavobacterium</taxon>
    </lineage>
</organism>
<evidence type="ECO:0000313" key="3">
    <source>
        <dbReference type="Proteomes" id="UP001501333"/>
    </source>
</evidence>
<dbReference type="EMBL" id="BAABAO010000013">
    <property type="protein sequence ID" value="GAA4136364.1"/>
    <property type="molecule type" value="Genomic_DNA"/>
</dbReference>
<evidence type="ECO:0000313" key="2">
    <source>
        <dbReference type="EMBL" id="GAA4136364.1"/>
    </source>
</evidence>
<feature type="domain" description="Thoeris protein ThsB TIR-like" evidence="1">
    <location>
        <begin position="40"/>
        <end position="92"/>
    </location>
</feature>
<dbReference type="Proteomes" id="UP001501333">
    <property type="component" value="Unassembled WGS sequence"/>
</dbReference>
<keyword evidence="3" id="KW-1185">Reference proteome</keyword>
<dbReference type="SUPFAM" id="SSF52200">
    <property type="entry name" value="Toll/Interleukin receptor TIR domain"/>
    <property type="match status" value="1"/>
</dbReference>
<protein>
    <recommendedName>
        <fullName evidence="1">Thoeris protein ThsB TIR-like domain-containing protein</fullName>
    </recommendedName>
</protein>
<dbReference type="RefSeq" id="WP_229350196.1">
    <property type="nucleotide sequence ID" value="NZ_BAABAO010000013.1"/>
</dbReference>
<dbReference type="InterPro" id="IPR015032">
    <property type="entry name" value="ThsB__TIR-like_domain"/>
</dbReference>
<dbReference type="Gene3D" id="3.40.50.10140">
    <property type="entry name" value="Toll/interleukin-1 receptor homology (TIR) domain"/>
    <property type="match status" value="1"/>
</dbReference>
<sequence length="101" mass="11850">MKYFVSYTTIDKEITASLLANYSNFLKSKGDVYIDLLDNDSLDKQRRVFEELNKCDTLIIIESKNVYNSKWVELEIKQAIKLRKKIETISLKTIKKIIVDL</sequence>
<name>A0ABP7YIX3_9FLAO</name>
<dbReference type="Pfam" id="PF08937">
    <property type="entry name" value="ThsB_TIR"/>
    <property type="match status" value="1"/>
</dbReference>
<dbReference type="InterPro" id="IPR035897">
    <property type="entry name" value="Toll_tir_struct_dom_sf"/>
</dbReference>
<gene>
    <name evidence="2" type="ORF">GCM10022250_32950</name>
</gene>
<proteinExistence type="predicted"/>
<evidence type="ECO:0000259" key="1">
    <source>
        <dbReference type="Pfam" id="PF08937"/>
    </source>
</evidence>
<reference evidence="3" key="1">
    <citation type="journal article" date="2019" name="Int. J. Syst. Evol. Microbiol.">
        <title>The Global Catalogue of Microorganisms (GCM) 10K type strain sequencing project: providing services to taxonomists for standard genome sequencing and annotation.</title>
        <authorList>
            <consortium name="The Broad Institute Genomics Platform"/>
            <consortium name="The Broad Institute Genome Sequencing Center for Infectious Disease"/>
            <person name="Wu L."/>
            <person name="Ma J."/>
        </authorList>
    </citation>
    <scope>NUCLEOTIDE SEQUENCE [LARGE SCALE GENOMIC DNA]</scope>
    <source>
        <strain evidence="3">JCM 17386</strain>
    </source>
</reference>